<evidence type="ECO:0000256" key="2">
    <source>
        <dbReference type="ARBA" id="ARBA00022553"/>
    </source>
</evidence>
<gene>
    <name evidence="5" type="ORF">L5G33_07515</name>
</gene>
<evidence type="ECO:0000313" key="6">
    <source>
        <dbReference type="Proteomes" id="UP001200110"/>
    </source>
</evidence>
<comment type="caution">
    <text evidence="5">The sequence shown here is derived from an EMBL/GenBank/DDBJ whole genome shotgun (WGS) entry which is preliminary data.</text>
</comment>
<feature type="domain" description="Strictosidine synthase conserved region" evidence="4">
    <location>
        <begin position="106"/>
        <end position="185"/>
    </location>
</feature>
<dbReference type="Proteomes" id="UP001200110">
    <property type="component" value="Unassembled WGS sequence"/>
</dbReference>
<dbReference type="InterPro" id="IPR011042">
    <property type="entry name" value="6-blade_b-propeller_TolB-like"/>
</dbReference>
<dbReference type="PANTHER" id="PTHR10426">
    <property type="entry name" value="STRICTOSIDINE SYNTHASE-RELATED"/>
    <property type="match status" value="1"/>
</dbReference>
<organism evidence="5 6">
    <name type="scientific">Gordonia liuliyuniae</name>
    <dbReference type="NCBI Taxonomy" id="2911517"/>
    <lineage>
        <taxon>Bacteria</taxon>
        <taxon>Bacillati</taxon>
        <taxon>Actinomycetota</taxon>
        <taxon>Actinomycetes</taxon>
        <taxon>Mycobacteriales</taxon>
        <taxon>Gordoniaceae</taxon>
        <taxon>Gordonia</taxon>
    </lineage>
</organism>
<reference evidence="5 6" key="1">
    <citation type="submission" date="2022-01" db="EMBL/GenBank/DDBJ databases">
        <authorList>
            <person name="Huang Y."/>
        </authorList>
    </citation>
    <scope>NUCLEOTIDE SEQUENCE [LARGE SCALE GENOMIC DNA]</scope>
    <source>
        <strain evidence="5 6">HY366</strain>
    </source>
</reference>
<keyword evidence="3" id="KW-0325">Glycoprotein</keyword>
<evidence type="ECO:0000256" key="1">
    <source>
        <dbReference type="ARBA" id="ARBA00009191"/>
    </source>
</evidence>
<evidence type="ECO:0000256" key="3">
    <source>
        <dbReference type="ARBA" id="ARBA00023180"/>
    </source>
</evidence>
<dbReference type="Pfam" id="PF03088">
    <property type="entry name" value="Str_synth"/>
    <property type="match status" value="1"/>
</dbReference>
<dbReference type="Pfam" id="PF20067">
    <property type="entry name" value="SSL_N"/>
    <property type="match status" value="1"/>
</dbReference>
<accession>A0ABS9IRZ0</accession>
<evidence type="ECO:0000313" key="5">
    <source>
        <dbReference type="EMBL" id="MCF8588318.1"/>
    </source>
</evidence>
<protein>
    <submittedName>
        <fullName evidence="5">SMP-30/gluconolactonase/LRE family protein</fullName>
    </submittedName>
</protein>
<evidence type="ECO:0000259" key="4">
    <source>
        <dbReference type="Pfam" id="PF03088"/>
    </source>
</evidence>
<keyword evidence="6" id="KW-1185">Reference proteome</keyword>
<name>A0ABS9IRZ0_9ACTN</name>
<dbReference type="SUPFAM" id="SSF63829">
    <property type="entry name" value="Calcium-dependent phosphotriesterase"/>
    <property type="match status" value="1"/>
</dbReference>
<dbReference type="PANTHER" id="PTHR10426:SF88">
    <property type="entry name" value="ADIPOCYTE PLASMA MEMBRANE-ASSOCIATED PROTEIN HEMOMUCIN-RELATED"/>
    <property type="match status" value="1"/>
</dbReference>
<keyword evidence="2" id="KW-0597">Phosphoprotein</keyword>
<dbReference type="RefSeq" id="WP_236997532.1">
    <property type="nucleotide sequence ID" value="NZ_JAKKOR010000005.1"/>
</dbReference>
<proteinExistence type="inferred from homology"/>
<dbReference type="EMBL" id="JAKKOR010000005">
    <property type="protein sequence ID" value="MCF8588318.1"/>
    <property type="molecule type" value="Genomic_DNA"/>
</dbReference>
<dbReference type="InterPro" id="IPR018119">
    <property type="entry name" value="Strictosidine_synth_cons-reg"/>
</dbReference>
<sequence>MTSLRRIPVPGSAPEDVVVLSDGRVGTGLADGRLFAVTPESGDVELLADTAGHLLGLDARADGSIVICDHDRGLLLLESGRQRATVLADTVDGRPLHFASNATTATDGTVYFTSSTQRFTIDKWRADLIEHSGTGRLMARRPDGRVDVLLGGLQFANGVVLGPDESYVLVAETGAARITRYWLTGDAAGTADLYVDDLPGYPDNMSVGSDGLVWVALASPRNAVLESLFKLPPRARKVLARAPQRVGPAPEETVWVLGLQFDGTVVHDVHVDAPDFSFVTGVAERDGVLYLGTIMHDAIGVLPVPVP</sequence>
<dbReference type="Gene3D" id="2.120.10.30">
    <property type="entry name" value="TolB, C-terminal domain"/>
    <property type="match status" value="1"/>
</dbReference>
<comment type="similarity">
    <text evidence="1">Belongs to the strictosidine synthase family.</text>
</comment>